<dbReference type="Proteomes" id="UP001498398">
    <property type="component" value="Unassembled WGS sequence"/>
</dbReference>
<dbReference type="EMBL" id="JBANRG010000060">
    <property type="protein sequence ID" value="KAK7441986.1"/>
    <property type="molecule type" value="Genomic_DNA"/>
</dbReference>
<gene>
    <name evidence="1" type="ORF">VKT23_016264</name>
</gene>
<name>A0ABR1IV97_9AGAR</name>
<keyword evidence="2" id="KW-1185">Reference proteome</keyword>
<accession>A0ABR1IV97</accession>
<proteinExistence type="predicted"/>
<evidence type="ECO:0000313" key="2">
    <source>
        <dbReference type="Proteomes" id="UP001498398"/>
    </source>
</evidence>
<protein>
    <submittedName>
        <fullName evidence="1">Uncharacterized protein</fullName>
    </submittedName>
</protein>
<reference evidence="1 2" key="1">
    <citation type="submission" date="2024-01" db="EMBL/GenBank/DDBJ databases">
        <title>A draft genome for the cacao thread blight pathogen Marasmiellus scandens.</title>
        <authorList>
            <person name="Baruah I.K."/>
            <person name="Leung J."/>
            <person name="Bukari Y."/>
            <person name="Amoako-Attah I."/>
            <person name="Meinhardt L.W."/>
            <person name="Bailey B.A."/>
            <person name="Cohen S.P."/>
        </authorList>
    </citation>
    <scope>NUCLEOTIDE SEQUENCE [LARGE SCALE GENOMIC DNA]</scope>
    <source>
        <strain evidence="1 2">GH-19</strain>
    </source>
</reference>
<evidence type="ECO:0000313" key="1">
    <source>
        <dbReference type="EMBL" id="KAK7441986.1"/>
    </source>
</evidence>
<sequence length="155" mass="17329">MSGPVLQMLGANYNIEPFFFSSSLSWIPSRFQEDVQEAKGDHITITLTFLRTVEHLEADNASQVLECVSASEHEANDSGPVIDTQAPLFLKSEEGNCDLVIDLLSVHLIRNTDGNTLISYHHTSPEATSAQYLHERIRFAGRPIRLLAKYFPKIS</sequence>
<comment type="caution">
    <text evidence="1">The sequence shown here is derived from an EMBL/GenBank/DDBJ whole genome shotgun (WGS) entry which is preliminary data.</text>
</comment>
<organism evidence="1 2">
    <name type="scientific">Marasmiellus scandens</name>
    <dbReference type="NCBI Taxonomy" id="2682957"/>
    <lineage>
        <taxon>Eukaryota</taxon>
        <taxon>Fungi</taxon>
        <taxon>Dikarya</taxon>
        <taxon>Basidiomycota</taxon>
        <taxon>Agaricomycotina</taxon>
        <taxon>Agaricomycetes</taxon>
        <taxon>Agaricomycetidae</taxon>
        <taxon>Agaricales</taxon>
        <taxon>Marasmiineae</taxon>
        <taxon>Omphalotaceae</taxon>
        <taxon>Marasmiellus</taxon>
    </lineage>
</organism>